<evidence type="ECO:0000313" key="2">
    <source>
        <dbReference type="Proteomes" id="UP001556040"/>
    </source>
</evidence>
<dbReference type="RefSeq" id="WP_367779703.1">
    <property type="nucleotide sequence ID" value="NZ_JBFMIA010000008.1"/>
</dbReference>
<dbReference type="SUPFAM" id="SSF54001">
    <property type="entry name" value="Cysteine proteinases"/>
    <property type="match status" value="1"/>
</dbReference>
<comment type="caution">
    <text evidence="1">The sequence shown here is derived from an EMBL/GenBank/DDBJ whole genome shotgun (WGS) entry which is preliminary data.</text>
</comment>
<sequence>MKTRSIYLLLTNTKTLFTRCIKYFTQAEYNHVSIAFDSELNELYSFGRKSMVCPLFSGFVQENIQNGIYKLKSNTSCLLMKLSVTKKEWRSIRQAVDHFISNKNLYKYNLIGLVGFLINREINRSNAFFCSQFVATVLKNVEDPTNARKPGLTAPHDFLAIPNKHIVYEGLLRNYRQKKCIMLAE</sequence>
<dbReference type="Proteomes" id="UP001556040">
    <property type="component" value="Unassembled WGS sequence"/>
</dbReference>
<reference evidence="1 2" key="1">
    <citation type="journal article" date="1979" name="Int. J. Syst. Evol. Microbiol.">
        <title>Bacillus globisporus subsp. marinus subsp. nov.</title>
        <authorList>
            <person name="Liu H."/>
        </authorList>
    </citation>
    <scope>NUCLEOTIDE SEQUENCE [LARGE SCALE GENOMIC DNA]</scope>
    <source>
        <strain evidence="1 2">DSM 1297</strain>
    </source>
</reference>
<keyword evidence="2" id="KW-1185">Reference proteome</keyword>
<name>A0ABV3Q4D5_9BACL</name>
<proteinExistence type="predicted"/>
<accession>A0ABV3Q4D5</accession>
<organism evidence="1 2">
    <name type="scientific">Jeotgalibacillus marinus</name>
    <dbReference type="NCBI Taxonomy" id="86667"/>
    <lineage>
        <taxon>Bacteria</taxon>
        <taxon>Bacillati</taxon>
        <taxon>Bacillota</taxon>
        <taxon>Bacilli</taxon>
        <taxon>Bacillales</taxon>
        <taxon>Caryophanaceae</taxon>
        <taxon>Jeotgalibacillus</taxon>
    </lineage>
</organism>
<dbReference type="EMBL" id="JBFMIA010000008">
    <property type="protein sequence ID" value="MEW9502215.1"/>
    <property type="molecule type" value="Genomic_DNA"/>
</dbReference>
<evidence type="ECO:0000313" key="1">
    <source>
        <dbReference type="EMBL" id="MEW9502215.1"/>
    </source>
</evidence>
<gene>
    <name evidence="1" type="ORF">AB1471_10450</name>
</gene>
<dbReference type="InterPro" id="IPR038765">
    <property type="entry name" value="Papain-like_cys_pep_sf"/>
</dbReference>
<protein>
    <submittedName>
        <fullName evidence="1">Uncharacterized protein</fullName>
    </submittedName>
</protein>
<dbReference type="Gene3D" id="3.90.1720.10">
    <property type="entry name" value="endopeptidase domain like (from Nostoc punctiforme)"/>
    <property type="match status" value="1"/>
</dbReference>